<evidence type="ECO:0000256" key="3">
    <source>
        <dbReference type="ARBA" id="ARBA00043265"/>
    </source>
</evidence>
<feature type="chain" id="PRO_5025569639" description="Ig-like domain-containing protein" evidence="4">
    <location>
        <begin position="20"/>
        <end position="139"/>
    </location>
</feature>
<dbReference type="Ensembl" id="ENSPMRT00000033527.1">
    <property type="protein sequence ID" value="ENSPMRP00000031608.1"/>
    <property type="gene ID" value="ENSPMRG00000020476.1"/>
</dbReference>
<protein>
    <recommendedName>
        <fullName evidence="5">Ig-like domain-containing protein</fullName>
    </recommendedName>
</protein>
<keyword evidence="2" id="KW-1064">Adaptive immunity</keyword>
<accession>A0A670K237</accession>
<dbReference type="GO" id="GO:0002250">
    <property type="term" value="P:adaptive immune response"/>
    <property type="evidence" value="ECO:0007669"/>
    <property type="project" value="UniProtKB-KW"/>
</dbReference>
<evidence type="ECO:0000313" key="7">
    <source>
        <dbReference type="Proteomes" id="UP000472272"/>
    </source>
</evidence>
<dbReference type="AlphaFoldDB" id="A0A670K237"/>
<dbReference type="InterPro" id="IPR050199">
    <property type="entry name" value="IgHV"/>
</dbReference>
<dbReference type="GeneTree" id="ENSGT00940000163847"/>
<dbReference type="PROSITE" id="PS50835">
    <property type="entry name" value="IG_LIKE"/>
    <property type="match status" value="1"/>
</dbReference>
<dbReference type="Proteomes" id="UP000472272">
    <property type="component" value="Chromosome 13"/>
</dbReference>
<dbReference type="InterPro" id="IPR003599">
    <property type="entry name" value="Ig_sub"/>
</dbReference>
<feature type="signal peptide" evidence="4">
    <location>
        <begin position="1"/>
        <end position="19"/>
    </location>
</feature>
<evidence type="ECO:0000256" key="1">
    <source>
        <dbReference type="ARBA" id="ARBA00022859"/>
    </source>
</evidence>
<dbReference type="InterPro" id="IPR036179">
    <property type="entry name" value="Ig-like_dom_sf"/>
</dbReference>
<keyword evidence="3" id="KW-1280">Immunoglobulin</keyword>
<keyword evidence="4" id="KW-0732">Signal</keyword>
<dbReference type="InterPro" id="IPR013106">
    <property type="entry name" value="Ig_V-set"/>
</dbReference>
<dbReference type="InterPro" id="IPR003598">
    <property type="entry name" value="Ig_sub2"/>
</dbReference>
<proteinExistence type="predicted"/>
<evidence type="ECO:0000313" key="6">
    <source>
        <dbReference type="Ensembl" id="ENSPMRP00000031608.1"/>
    </source>
</evidence>
<evidence type="ECO:0000256" key="4">
    <source>
        <dbReference type="SAM" id="SignalP"/>
    </source>
</evidence>
<dbReference type="GO" id="GO:0019814">
    <property type="term" value="C:immunoglobulin complex"/>
    <property type="evidence" value="ECO:0007669"/>
    <property type="project" value="UniProtKB-KW"/>
</dbReference>
<evidence type="ECO:0000256" key="2">
    <source>
        <dbReference type="ARBA" id="ARBA00023130"/>
    </source>
</evidence>
<dbReference type="SMART" id="SM00409">
    <property type="entry name" value="IG"/>
    <property type="match status" value="1"/>
</dbReference>
<dbReference type="SUPFAM" id="SSF48726">
    <property type="entry name" value="Immunoglobulin"/>
    <property type="match status" value="1"/>
</dbReference>
<dbReference type="SMART" id="SM00406">
    <property type="entry name" value="IGv"/>
    <property type="match status" value="1"/>
</dbReference>
<dbReference type="InterPro" id="IPR007110">
    <property type="entry name" value="Ig-like_dom"/>
</dbReference>
<dbReference type="Pfam" id="PF07686">
    <property type="entry name" value="V-set"/>
    <property type="match status" value="1"/>
</dbReference>
<dbReference type="FunFam" id="2.60.40.10:FF:001594">
    <property type="entry name" value="Immunoglobulin heavy variable 9-4"/>
    <property type="match status" value="1"/>
</dbReference>
<keyword evidence="1" id="KW-0391">Immunity</keyword>
<dbReference type="InterPro" id="IPR013783">
    <property type="entry name" value="Ig-like_fold"/>
</dbReference>
<dbReference type="PANTHER" id="PTHR23266">
    <property type="entry name" value="IMMUNOGLOBULIN HEAVY CHAIN"/>
    <property type="match status" value="1"/>
</dbReference>
<organism evidence="6 7">
    <name type="scientific">Podarcis muralis</name>
    <name type="common">Wall lizard</name>
    <name type="synonym">Lacerta muralis</name>
    <dbReference type="NCBI Taxonomy" id="64176"/>
    <lineage>
        <taxon>Eukaryota</taxon>
        <taxon>Metazoa</taxon>
        <taxon>Chordata</taxon>
        <taxon>Craniata</taxon>
        <taxon>Vertebrata</taxon>
        <taxon>Euteleostomi</taxon>
        <taxon>Lepidosauria</taxon>
        <taxon>Squamata</taxon>
        <taxon>Bifurcata</taxon>
        <taxon>Unidentata</taxon>
        <taxon>Episquamata</taxon>
        <taxon>Laterata</taxon>
        <taxon>Lacertibaenia</taxon>
        <taxon>Lacertidae</taxon>
        <taxon>Podarcis</taxon>
    </lineage>
</organism>
<name>A0A670K237_PODMU</name>
<keyword evidence="7" id="KW-1185">Reference proteome</keyword>
<reference evidence="6" key="2">
    <citation type="submission" date="2025-08" db="UniProtKB">
        <authorList>
            <consortium name="Ensembl"/>
        </authorList>
    </citation>
    <scope>IDENTIFICATION</scope>
</reference>
<sequence>MLWLLHFIMIISTLPWANSQIVLTQSGPEMKKPGESVRLTCATRGFDLSSYTMSWVRQSPGKGLEWLLDYYSSSSNNYSPTIRGRFTASKDSTNLYLQMNSLKPEDTAVYYCARHTVVETELELRQKPLCVKLKDCRWH</sequence>
<dbReference type="GO" id="GO:0005576">
    <property type="term" value="C:extracellular region"/>
    <property type="evidence" value="ECO:0007669"/>
    <property type="project" value="UniProtKB-ARBA"/>
</dbReference>
<reference evidence="6" key="3">
    <citation type="submission" date="2025-09" db="UniProtKB">
        <authorList>
            <consortium name="Ensembl"/>
        </authorList>
    </citation>
    <scope>IDENTIFICATION</scope>
</reference>
<dbReference type="SMART" id="SM00408">
    <property type="entry name" value="IGc2"/>
    <property type="match status" value="1"/>
</dbReference>
<feature type="domain" description="Ig-like" evidence="5">
    <location>
        <begin position="15"/>
        <end position="123"/>
    </location>
</feature>
<dbReference type="Gene3D" id="2.60.40.10">
    <property type="entry name" value="Immunoglobulins"/>
    <property type="match status" value="1"/>
</dbReference>
<reference evidence="6 7" key="1">
    <citation type="journal article" date="2019" name="Proc. Natl. Acad. Sci. U.S.A.">
        <title>Regulatory changes in pterin and carotenoid genes underlie balanced color polymorphisms in the wall lizard.</title>
        <authorList>
            <person name="Andrade P."/>
            <person name="Pinho C."/>
            <person name="Perez I de Lanuza G."/>
            <person name="Afonso S."/>
            <person name="Brejcha J."/>
            <person name="Rubin C.J."/>
            <person name="Wallerman O."/>
            <person name="Pereira P."/>
            <person name="Sabatino S.J."/>
            <person name="Bellati A."/>
            <person name="Pellitteri-Rosa D."/>
            <person name="Bosakova Z."/>
            <person name="Bunikis I."/>
            <person name="Carretero M.A."/>
            <person name="Feiner N."/>
            <person name="Marsik P."/>
            <person name="Pauperio F."/>
            <person name="Salvi D."/>
            <person name="Soler L."/>
            <person name="While G.M."/>
            <person name="Uller T."/>
            <person name="Font E."/>
            <person name="Andersson L."/>
            <person name="Carneiro M."/>
        </authorList>
    </citation>
    <scope>NUCLEOTIDE SEQUENCE</scope>
</reference>
<evidence type="ECO:0000259" key="5">
    <source>
        <dbReference type="PROSITE" id="PS50835"/>
    </source>
</evidence>